<proteinExistence type="predicted"/>
<evidence type="ECO:0000313" key="1">
    <source>
        <dbReference type="EMBL" id="KFI90871.1"/>
    </source>
</evidence>
<reference evidence="1 2" key="1">
    <citation type="submission" date="2014-03" db="EMBL/GenBank/DDBJ databases">
        <title>Genomics of Bifidobacteria.</title>
        <authorList>
            <person name="Ventura M."/>
            <person name="Milani C."/>
            <person name="Lugli G.A."/>
        </authorList>
    </citation>
    <scope>NUCLEOTIDE SEQUENCE [LARGE SCALE GENOMIC DNA]</scope>
    <source>
        <strain evidence="1 2">DSM 23967</strain>
    </source>
</reference>
<sequence length="119" mass="12831">MERLATGVRRMIRRLLDSQGAAIRTDEGQGVITATGERGVIVFSPAGESPWDLDISVVPLGRSGLAVPEGPSWRRLVRHASYGETQLSVIDAIGELRRLEESGDGLPRGVAEPVRRSDA</sequence>
<accession>A0A087D5S1</accession>
<dbReference type="Proteomes" id="UP000029066">
    <property type="component" value="Unassembled WGS sequence"/>
</dbReference>
<gene>
    <name evidence="1" type="ORF">BISA_2245</name>
</gene>
<dbReference type="RefSeq" id="WP_033892118.1">
    <property type="nucleotide sequence ID" value="NZ_JDUT01000017.1"/>
</dbReference>
<protein>
    <submittedName>
        <fullName evidence="1">Uncharacterized protein</fullName>
    </submittedName>
</protein>
<comment type="caution">
    <text evidence="1">The sequence shown here is derived from an EMBL/GenBank/DDBJ whole genome shotgun (WGS) entry which is preliminary data.</text>
</comment>
<dbReference type="STRING" id="1437607.BISA_2245"/>
<dbReference type="EMBL" id="JGZN01000020">
    <property type="protein sequence ID" value="KFI90871.1"/>
    <property type="molecule type" value="Genomic_DNA"/>
</dbReference>
<organism evidence="1 2">
    <name type="scientific">Bifidobacterium saguini DSM 23967</name>
    <dbReference type="NCBI Taxonomy" id="1437607"/>
    <lineage>
        <taxon>Bacteria</taxon>
        <taxon>Bacillati</taxon>
        <taxon>Actinomycetota</taxon>
        <taxon>Actinomycetes</taxon>
        <taxon>Bifidobacteriales</taxon>
        <taxon>Bifidobacteriaceae</taxon>
        <taxon>Bifidobacterium</taxon>
    </lineage>
</organism>
<evidence type="ECO:0000313" key="2">
    <source>
        <dbReference type="Proteomes" id="UP000029066"/>
    </source>
</evidence>
<dbReference type="AlphaFoldDB" id="A0A087D5S1"/>
<name>A0A087D5S1_9BIFI</name>